<dbReference type="Gene3D" id="1.20.120.780">
    <property type="entry name" value="DNA mimic ocr"/>
    <property type="match status" value="1"/>
</dbReference>
<evidence type="ECO:0000313" key="1">
    <source>
        <dbReference type="EMBL" id="UGO50870.1"/>
    </source>
</evidence>
<accession>A0AAE8YU94</accession>
<dbReference type="InterPro" id="IPR036207">
    <property type="entry name" value="B-form_Ocr"/>
</dbReference>
<keyword evidence="2" id="KW-1185">Reference proteome</keyword>
<evidence type="ECO:0000313" key="2">
    <source>
        <dbReference type="Proteomes" id="UP000827544"/>
    </source>
</evidence>
<dbReference type="Proteomes" id="UP000827544">
    <property type="component" value="Segment"/>
</dbReference>
<sequence length="167" mass="19227">MIELKDYEHDEVIGNEEDAMDAFMERTGTECVCDGISQIADDYIPIYDYNVWEHVSDIKEQIEEAISSGIANVESGEIDLIKIFQAGYYQYYSEILSHNLDELCYNYVAKKINDYLDTVDTSGIDIAEIDSRIESETDDYDHNNSFDTLEEFSNEIIEGLKQGEYSF</sequence>
<organism evidence="1 2">
    <name type="scientific">Bacillus phage vB_BanS_Nate</name>
    <dbReference type="NCBI Taxonomy" id="2894788"/>
    <lineage>
        <taxon>Viruses</taxon>
        <taxon>Duplodnaviria</taxon>
        <taxon>Heunggongvirae</taxon>
        <taxon>Uroviricota</taxon>
        <taxon>Caudoviricetes</taxon>
        <taxon>Joanripponvirinae</taxon>
        <taxon>Natevirus</taxon>
        <taxon>Natevirus nate</taxon>
    </lineage>
</organism>
<dbReference type="EMBL" id="OK499992">
    <property type="protein sequence ID" value="UGO50870.1"/>
    <property type="molecule type" value="Genomic_DNA"/>
</dbReference>
<name>A0AAE8YU94_9CAUD</name>
<reference evidence="1" key="1">
    <citation type="submission" date="2021-10" db="EMBL/GenBank/DDBJ databases">
        <authorList>
            <person name="Lavering E.D."/>
            <person name="James R."/>
            <person name="Fairholm J.D."/>
            <person name="Ogilvie B.H."/>
            <person name="Thurgood T.L."/>
            <person name="Robison R.A."/>
            <person name="Grose J.H."/>
        </authorList>
    </citation>
    <scope>NUCLEOTIDE SEQUENCE</scope>
</reference>
<proteinExistence type="predicted"/>
<protein>
    <submittedName>
        <fullName evidence="1">DNA polymerase type-B epsilon subfamily</fullName>
    </submittedName>
</protein>
<gene>
    <name evidence="1" type="ORF">NATE_17</name>
</gene>